<dbReference type="Pfam" id="PF09380">
    <property type="entry name" value="FERM_C"/>
    <property type="match status" value="1"/>
</dbReference>
<gene>
    <name evidence="3" type="primary">LOC113472532</name>
</gene>
<dbReference type="InterPro" id="IPR018980">
    <property type="entry name" value="FERM_PH-like_C"/>
</dbReference>
<dbReference type="PROSITE" id="PS50057">
    <property type="entry name" value="FERM_3"/>
    <property type="match status" value="1"/>
</dbReference>
<name>A0A3Q0JLT4_DIACI</name>
<accession>A0A3Q0JLT4</accession>
<evidence type="ECO:0000313" key="2">
    <source>
        <dbReference type="Proteomes" id="UP000079169"/>
    </source>
</evidence>
<dbReference type="GO" id="GO:0005856">
    <property type="term" value="C:cytoskeleton"/>
    <property type="evidence" value="ECO:0007669"/>
    <property type="project" value="TreeGrafter"/>
</dbReference>
<dbReference type="GeneID" id="113472532"/>
<dbReference type="Proteomes" id="UP000079169">
    <property type="component" value="Unplaced"/>
</dbReference>
<dbReference type="STRING" id="121845.A0A3Q0JLT4"/>
<proteinExistence type="predicted"/>
<dbReference type="SUPFAM" id="SSF50729">
    <property type="entry name" value="PH domain-like"/>
    <property type="match status" value="1"/>
</dbReference>
<dbReference type="SMART" id="SM01196">
    <property type="entry name" value="FERM_C"/>
    <property type="match status" value="1"/>
</dbReference>
<evidence type="ECO:0000313" key="3">
    <source>
        <dbReference type="RefSeq" id="XP_026688113.1"/>
    </source>
</evidence>
<feature type="non-terminal residue" evidence="3">
    <location>
        <position position="1"/>
    </location>
</feature>
<feature type="non-terminal residue" evidence="3">
    <location>
        <position position="69"/>
    </location>
</feature>
<dbReference type="RefSeq" id="XP_026688113.1">
    <property type="nucleotide sequence ID" value="XM_026832312.1"/>
</dbReference>
<dbReference type="InterPro" id="IPR011993">
    <property type="entry name" value="PH-like_dom_sf"/>
</dbReference>
<feature type="domain" description="FERM" evidence="1">
    <location>
        <begin position="1"/>
        <end position="55"/>
    </location>
</feature>
<protein>
    <submittedName>
        <fullName evidence="3">Band 4.1-like protein 4</fullName>
    </submittedName>
</protein>
<sequence length="69" mass="8048">PKITKIYSKGKYFMIRVCDKTDEENTYGFETPSRSACKHLYKCCVDHHSFFRLVQVSSNPPPDIISSRF</sequence>
<organism evidence="2 3">
    <name type="scientific">Diaphorina citri</name>
    <name type="common">Asian citrus psyllid</name>
    <dbReference type="NCBI Taxonomy" id="121845"/>
    <lineage>
        <taxon>Eukaryota</taxon>
        <taxon>Metazoa</taxon>
        <taxon>Ecdysozoa</taxon>
        <taxon>Arthropoda</taxon>
        <taxon>Hexapoda</taxon>
        <taxon>Insecta</taxon>
        <taxon>Pterygota</taxon>
        <taxon>Neoptera</taxon>
        <taxon>Paraneoptera</taxon>
        <taxon>Hemiptera</taxon>
        <taxon>Sternorrhyncha</taxon>
        <taxon>Psylloidea</taxon>
        <taxon>Psyllidae</taxon>
        <taxon>Diaphorininae</taxon>
        <taxon>Diaphorina</taxon>
    </lineage>
</organism>
<dbReference type="InterPro" id="IPR000299">
    <property type="entry name" value="FERM_domain"/>
</dbReference>
<dbReference type="PANTHER" id="PTHR23280:SF4">
    <property type="entry name" value="BAND 4.1-LIKE PROTEIN 4A"/>
    <property type="match status" value="1"/>
</dbReference>
<dbReference type="AlphaFoldDB" id="A0A3Q0JLT4"/>
<reference evidence="3" key="1">
    <citation type="submission" date="2025-08" db="UniProtKB">
        <authorList>
            <consortium name="RefSeq"/>
        </authorList>
    </citation>
    <scope>IDENTIFICATION</scope>
</reference>
<dbReference type="KEGG" id="dci:113472532"/>
<keyword evidence="2" id="KW-1185">Reference proteome</keyword>
<dbReference type="PANTHER" id="PTHR23280">
    <property type="entry name" value="4.1 G PROTEIN"/>
    <property type="match status" value="1"/>
</dbReference>
<dbReference type="GO" id="GO:0031032">
    <property type="term" value="P:actomyosin structure organization"/>
    <property type="evidence" value="ECO:0007669"/>
    <property type="project" value="TreeGrafter"/>
</dbReference>
<dbReference type="PaxDb" id="121845-A0A3Q0JLT4"/>
<dbReference type="Gene3D" id="2.30.29.30">
    <property type="entry name" value="Pleckstrin-homology domain (PH domain)/Phosphotyrosine-binding domain (PTB)"/>
    <property type="match status" value="1"/>
</dbReference>
<evidence type="ECO:0000259" key="1">
    <source>
        <dbReference type="PROSITE" id="PS50057"/>
    </source>
</evidence>